<organism evidence="1 2">
    <name type="scientific">Microbacterium azadirachtae</name>
    <dbReference type="NCBI Taxonomy" id="582680"/>
    <lineage>
        <taxon>Bacteria</taxon>
        <taxon>Bacillati</taxon>
        <taxon>Actinomycetota</taxon>
        <taxon>Actinomycetes</taxon>
        <taxon>Micrococcales</taxon>
        <taxon>Microbacteriaceae</taxon>
        <taxon>Microbacterium</taxon>
    </lineage>
</organism>
<evidence type="ECO:0000313" key="2">
    <source>
        <dbReference type="Proteomes" id="UP000033448"/>
    </source>
</evidence>
<gene>
    <name evidence="1" type="ORF">RL72_03537</name>
</gene>
<dbReference type="RefSeq" id="WP_045252194.1">
    <property type="nucleotide sequence ID" value="NZ_CP099706.1"/>
</dbReference>
<dbReference type="EMBL" id="JYIT01000086">
    <property type="protein sequence ID" value="KJL17294.1"/>
    <property type="molecule type" value="Genomic_DNA"/>
</dbReference>
<evidence type="ECO:0000313" key="1">
    <source>
        <dbReference type="EMBL" id="KJL17294.1"/>
    </source>
</evidence>
<dbReference type="PATRIC" id="fig|582680.7.peg.3596"/>
<comment type="caution">
    <text evidence="1">The sequence shown here is derived from an EMBL/GenBank/DDBJ whole genome shotgun (WGS) entry which is preliminary data.</text>
</comment>
<sequence length="133" mass="14018">MSTPSSDEVHALEQLLSANVFDVSARLFVATFGPGTASKPGREMRAVHEALAQQAGLPRIGLLGPRDDRALMVALECVLLWERSLLAARGWSGDHATPTVRLLRRGESVRASADPLTGARAALGNLVLPGTPG</sequence>
<proteinExistence type="predicted"/>
<keyword evidence="2" id="KW-1185">Reference proteome</keyword>
<accession>A0A0F0KA82</accession>
<reference evidence="1 2" key="1">
    <citation type="submission" date="2015-02" db="EMBL/GenBank/DDBJ databases">
        <title>Draft genome sequences of ten Microbacterium spp. with emphasis on heavy metal contaminated environments.</title>
        <authorList>
            <person name="Corretto E."/>
        </authorList>
    </citation>
    <scope>NUCLEOTIDE SEQUENCE [LARGE SCALE GENOMIC DNA]</scope>
    <source>
        <strain evidence="1 2">DSM 23848</strain>
    </source>
</reference>
<dbReference type="Proteomes" id="UP000033448">
    <property type="component" value="Unassembled WGS sequence"/>
</dbReference>
<dbReference type="AlphaFoldDB" id="A0A0F0KA82"/>
<dbReference type="OrthoDB" id="5196907at2"/>
<protein>
    <submittedName>
        <fullName evidence="1">Uncharacterized protein</fullName>
    </submittedName>
</protein>
<name>A0A0F0KA82_9MICO</name>